<dbReference type="Pfam" id="PF01471">
    <property type="entry name" value="PG_binding_1"/>
    <property type="match status" value="2"/>
</dbReference>
<reference evidence="3" key="2">
    <citation type="journal article" date="2021" name="PeerJ">
        <title>Extensive microbial diversity within the chicken gut microbiome revealed by metagenomics and culture.</title>
        <authorList>
            <person name="Gilroy R."/>
            <person name="Ravi A."/>
            <person name="Getino M."/>
            <person name="Pursley I."/>
            <person name="Horton D.L."/>
            <person name="Alikhan N.F."/>
            <person name="Baker D."/>
            <person name="Gharbi K."/>
            <person name="Hall N."/>
            <person name="Watson M."/>
            <person name="Adriaenssens E.M."/>
            <person name="Foster-Nyarko E."/>
            <person name="Jarju S."/>
            <person name="Secka A."/>
            <person name="Antonio M."/>
            <person name="Oren A."/>
            <person name="Chaudhuri R.R."/>
            <person name="La Ragione R."/>
            <person name="Hildebrand F."/>
            <person name="Pallen M.J."/>
        </authorList>
    </citation>
    <scope>NUCLEOTIDE SEQUENCE</scope>
    <source>
        <strain evidence="3">ChiHjej9B8-7071</strain>
    </source>
</reference>
<proteinExistence type="predicted"/>
<dbReference type="EMBL" id="DVGD01000113">
    <property type="protein sequence ID" value="HIR09527.1"/>
    <property type="molecule type" value="Genomic_DNA"/>
</dbReference>
<gene>
    <name evidence="3" type="ORF">IAA70_03890</name>
</gene>
<reference evidence="3" key="1">
    <citation type="submission" date="2020-10" db="EMBL/GenBank/DDBJ databases">
        <authorList>
            <person name="Gilroy R."/>
        </authorList>
    </citation>
    <scope>NUCLEOTIDE SEQUENCE</scope>
    <source>
        <strain evidence="3">ChiHjej9B8-7071</strain>
    </source>
</reference>
<accession>A0A9D1A803</accession>
<dbReference type="Proteomes" id="UP000824258">
    <property type="component" value="Unassembled WGS sequence"/>
</dbReference>
<feature type="domain" description="Sporulation stage II protein D amidase enhancer LytB N-terminal" evidence="2">
    <location>
        <begin position="27"/>
        <end position="92"/>
    </location>
</feature>
<dbReference type="InterPro" id="IPR002477">
    <property type="entry name" value="Peptidoglycan-bd-like"/>
</dbReference>
<comment type="caution">
    <text evidence="3">The sequence shown here is derived from an EMBL/GenBank/DDBJ whole genome shotgun (WGS) entry which is preliminary data.</text>
</comment>
<evidence type="ECO:0000259" key="2">
    <source>
        <dbReference type="Pfam" id="PF08486"/>
    </source>
</evidence>
<dbReference type="Gene3D" id="1.10.101.10">
    <property type="entry name" value="PGBD-like superfamily/PGBD"/>
    <property type="match status" value="2"/>
</dbReference>
<dbReference type="AlphaFoldDB" id="A0A9D1A803"/>
<feature type="domain" description="Peptidoglycan binding-like" evidence="1">
    <location>
        <begin position="188"/>
        <end position="249"/>
    </location>
</feature>
<evidence type="ECO:0000313" key="4">
    <source>
        <dbReference type="Proteomes" id="UP000824258"/>
    </source>
</evidence>
<dbReference type="InterPro" id="IPR036366">
    <property type="entry name" value="PGBDSf"/>
</dbReference>
<dbReference type="InterPro" id="IPR036365">
    <property type="entry name" value="PGBD-like_sf"/>
</dbReference>
<sequence length="394" mass="43228">MVNVIPVIPETITVHQGLPNTAAENVTVSFPDYVKNVASSEIYPTWDESALRANILAIMSYALNRVYTEFYRSRGYDFDITNTTARDQAFVNGRSYFENISRLVDEMVGSYIRRQGTVEPLAAKFCNGTTSTCDGLSQWGSEALAQEGLDSVEILRFYYGDDIEIVTNAPMAGITESYPGTPLRVGSRGPDVTVVQTSLNRIGQNYPAIPKVSPVDGIFGPQTEAAVKAFQQIFSLDPDGIVGRATWYQIVRVYVAVLKLAELQSEGQKFFFIQEYPEFLSLGDTGVLVEQLQYMLSVLSSFLPQVPDPGMSGIFDNATLNAVRGFQRYAGLPVTGSVGEATWDAIFEQFNSVDITVFDNGALFPGTEDFAKSTRLTQFPGQTMAINDQDGGTV</sequence>
<dbReference type="SUPFAM" id="SSF47090">
    <property type="entry name" value="PGBD-like"/>
    <property type="match status" value="2"/>
</dbReference>
<protein>
    <submittedName>
        <fullName evidence="3">Peptidoglycan-binding protein</fullName>
    </submittedName>
</protein>
<dbReference type="InterPro" id="IPR013693">
    <property type="entry name" value="SpoIID/LytB_N"/>
</dbReference>
<evidence type="ECO:0000259" key="1">
    <source>
        <dbReference type="Pfam" id="PF01471"/>
    </source>
</evidence>
<name>A0A9D1A803_9FIRM</name>
<organism evidence="3 4">
    <name type="scientific">Candidatus Avoscillospira stercoripullorum</name>
    <dbReference type="NCBI Taxonomy" id="2840709"/>
    <lineage>
        <taxon>Bacteria</taxon>
        <taxon>Bacillati</taxon>
        <taxon>Bacillota</taxon>
        <taxon>Clostridia</taxon>
        <taxon>Eubacteriales</taxon>
        <taxon>Oscillospiraceae</taxon>
        <taxon>Oscillospiraceae incertae sedis</taxon>
        <taxon>Candidatus Avoscillospira</taxon>
    </lineage>
</organism>
<evidence type="ECO:0000313" key="3">
    <source>
        <dbReference type="EMBL" id="HIR09527.1"/>
    </source>
</evidence>
<feature type="domain" description="Peptidoglycan binding-like" evidence="1">
    <location>
        <begin position="286"/>
        <end position="346"/>
    </location>
</feature>
<dbReference type="Pfam" id="PF08486">
    <property type="entry name" value="SpoIID"/>
    <property type="match status" value="1"/>
</dbReference>